<gene>
    <name evidence="2" type="ORF">BBG48_005505</name>
</gene>
<accession>A0A371IL74</accession>
<feature type="chain" id="PRO_5016629833" description="DUF4879 domain-containing protein" evidence="1">
    <location>
        <begin position="30"/>
        <end position="137"/>
    </location>
</feature>
<evidence type="ECO:0000256" key="1">
    <source>
        <dbReference type="SAM" id="SignalP"/>
    </source>
</evidence>
<protein>
    <recommendedName>
        <fullName evidence="4">DUF4879 domain-containing protein</fullName>
    </recommendedName>
</protein>
<comment type="caution">
    <text evidence="2">The sequence shown here is derived from an EMBL/GenBank/DDBJ whole genome shotgun (WGS) entry which is preliminary data.</text>
</comment>
<evidence type="ECO:0000313" key="3">
    <source>
        <dbReference type="Proteomes" id="UP000093352"/>
    </source>
</evidence>
<proteinExistence type="predicted"/>
<reference evidence="2 3" key="1">
    <citation type="journal article" date="2016" name="Genome Announc.">
        <title>Draft Genome Sequence of Criibacterium bergeronii gen. nov., sp. nov., Strain CCRI-22567T, Isolated from a Vaginal Sample from a Woman with Bacterial Vaginosis.</title>
        <authorList>
            <person name="Maheux A.F."/>
            <person name="Berube E."/>
            <person name="Boudreau D.K."/>
            <person name="Raymond F."/>
            <person name="Corbeil J."/>
            <person name="Roy P.H."/>
            <person name="Boissinot M."/>
            <person name="Omar R.F."/>
        </authorList>
    </citation>
    <scope>NUCLEOTIDE SEQUENCE [LARGE SCALE GENOMIC DNA]</scope>
    <source>
        <strain evidence="2 3">CCRI-22567</strain>
    </source>
</reference>
<dbReference type="RefSeq" id="WP_068912710.1">
    <property type="nucleotide sequence ID" value="NZ_MBEW02000009.1"/>
</dbReference>
<name>A0A371IL74_9FIRM</name>
<sequence length="137" mass="15104">MRTNKKIMMVFSLLFVLFIGIGFSSISSAACPGDGPAKPVSNVTYLGGYVDEEDNHIYMAVGVMGYGTDYVFINGDRVRPDTSRTEFIVLSCTGADGFVYHFDCGTAIKGKTYTLEGRFESLNHPYNSMSFSHSETY</sequence>
<keyword evidence="3" id="KW-1185">Reference proteome</keyword>
<dbReference type="Proteomes" id="UP000093352">
    <property type="component" value="Unassembled WGS sequence"/>
</dbReference>
<evidence type="ECO:0008006" key="4">
    <source>
        <dbReference type="Google" id="ProtNLM"/>
    </source>
</evidence>
<evidence type="ECO:0000313" key="2">
    <source>
        <dbReference type="EMBL" id="RDY21242.1"/>
    </source>
</evidence>
<feature type="signal peptide" evidence="1">
    <location>
        <begin position="1"/>
        <end position="29"/>
    </location>
</feature>
<dbReference type="AlphaFoldDB" id="A0A371IL74"/>
<dbReference type="PROSITE" id="PS51257">
    <property type="entry name" value="PROKAR_LIPOPROTEIN"/>
    <property type="match status" value="1"/>
</dbReference>
<organism evidence="2 3">
    <name type="scientific">Criibacterium bergeronii</name>
    <dbReference type="NCBI Taxonomy" id="1871336"/>
    <lineage>
        <taxon>Bacteria</taxon>
        <taxon>Bacillati</taxon>
        <taxon>Bacillota</taxon>
        <taxon>Clostridia</taxon>
        <taxon>Peptostreptococcales</taxon>
        <taxon>Filifactoraceae</taxon>
        <taxon>Criibacterium</taxon>
    </lineage>
</organism>
<dbReference type="STRING" id="1871336.BBG48_03135"/>
<dbReference type="EMBL" id="MBEW02000009">
    <property type="protein sequence ID" value="RDY21242.1"/>
    <property type="molecule type" value="Genomic_DNA"/>
</dbReference>
<keyword evidence="1" id="KW-0732">Signal</keyword>